<keyword evidence="2" id="KW-1185">Reference proteome</keyword>
<gene>
    <name evidence="1" type="ORF">HRUBRA_01688</name>
</gene>
<name>A0A095XVN4_9GAMM</name>
<dbReference type="EMBL" id="AUVB01000050">
    <property type="protein sequence ID" value="KGE03751.1"/>
    <property type="molecule type" value="Genomic_DNA"/>
</dbReference>
<dbReference type="OrthoDB" id="5611127at2"/>
<accession>A0A095XVN4</accession>
<dbReference type="eggNOG" id="ENOG5032UGD">
    <property type="taxonomic scope" value="Bacteria"/>
</dbReference>
<comment type="caution">
    <text evidence="1">The sequence shown here is derived from an EMBL/GenBank/DDBJ whole genome shotgun (WGS) entry which is preliminary data.</text>
</comment>
<sequence length="268" mass="31389">MDQFFGDPDYNLEQAESLLRLQLVDDWNSADGHDPKPRIRGKLQLPRISRRLDLVFSDEDEDAAIPGDDEFREEVGLQYRVGDRGRNRFDFTLSANTGGLKPGVKFRNQAPWAEDLGYRFIQRLQHESNEGVYATSQFDINYRQSDNAIWRWTQRVVYGEETEGAEWRSRLAMRRRLHAGSPRPVALEYFGSVDGVTDPENELRNYRLGFVLRRQLWRPYLFVELEPSYNWRLHPDDERRKGVLGVVLRLEFALQRDLARPWAKVSGS</sequence>
<protein>
    <submittedName>
        <fullName evidence="1">Uncharacterized protein</fullName>
    </submittedName>
</protein>
<reference evidence="1 2" key="1">
    <citation type="journal article" date="2014" name="Genome Announc.">
        <title>Genome Sequence of Gammaproteobacterial Pseudohaliea rubra Type Strain DSM 19751, Isolated from Coastal Seawater of the Mediterranean Sea.</title>
        <authorList>
            <person name="Spring S."/>
            <person name="Fiebig A."/>
            <person name="Riedel T."/>
            <person name="Goker M."/>
            <person name="Klenk H.P."/>
        </authorList>
    </citation>
    <scope>NUCLEOTIDE SEQUENCE [LARGE SCALE GENOMIC DNA]</scope>
    <source>
        <strain evidence="1 2">DSM 19751</strain>
    </source>
</reference>
<dbReference type="RefSeq" id="WP_035517114.1">
    <property type="nucleotide sequence ID" value="NZ_KN234774.1"/>
</dbReference>
<dbReference type="Proteomes" id="UP000029640">
    <property type="component" value="Unassembled WGS sequence"/>
</dbReference>
<evidence type="ECO:0000313" key="2">
    <source>
        <dbReference type="Proteomes" id="UP000029640"/>
    </source>
</evidence>
<evidence type="ECO:0000313" key="1">
    <source>
        <dbReference type="EMBL" id="KGE03751.1"/>
    </source>
</evidence>
<dbReference type="AlphaFoldDB" id="A0A095XVN4"/>
<proteinExistence type="predicted"/>
<organism evidence="1 2">
    <name type="scientific">Pseudohaliea rubra DSM 19751</name>
    <dbReference type="NCBI Taxonomy" id="1265313"/>
    <lineage>
        <taxon>Bacteria</taxon>
        <taxon>Pseudomonadati</taxon>
        <taxon>Pseudomonadota</taxon>
        <taxon>Gammaproteobacteria</taxon>
        <taxon>Cellvibrionales</taxon>
        <taxon>Halieaceae</taxon>
        <taxon>Pseudohaliea</taxon>
    </lineage>
</organism>
<dbReference type="STRING" id="1265313.HRUBRA_01688"/>
<dbReference type="HOGENOM" id="CLU_056319_1_0_6"/>